<feature type="domain" description="Nudix hydrolase" evidence="3">
    <location>
        <begin position="25"/>
        <end position="173"/>
    </location>
</feature>
<dbReference type="RefSeq" id="WP_086614648.1">
    <property type="nucleotide sequence ID" value="NZ_MTPX02000082.1"/>
</dbReference>
<keyword evidence="5" id="KW-1185">Reference proteome</keyword>
<gene>
    <name evidence="4" type="ORF">BW737_014890</name>
</gene>
<name>A0ABX4M988_9ACTO</name>
<protein>
    <submittedName>
        <fullName evidence="4">NUDIX domain-containing protein</fullName>
    </submittedName>
</protein>
<evidence type="ECO:0000256" key="2">
    <source>
        <dbReference type="ARBA" id="ARBA00022801"/>
    </source>
</evidence>
<dbReference type="InterPro" id="IPR015797">
    <property type="entry name" value="NUDIX_hydrolase-like_dom_sf"/>
</dbReference>
<evidence type="ECO:0000259" key="3">
    <source>
        <dbReference type="PROSITE" id="PS51462"/>
    </source>
</evidence>
<dbReference type="Proteomes" id="UP000194577">
    <property type="component" value="Unassembled WGS sequence"/>
</dbReference>
<dbReference type="SUPFAM" id="SSF55811">
    <property type="entry name" value="Nudix"/>
    <property type="match status" value="1"/>
</dbReference>
<sequence>MSALPLPTGPNADEPGVHADAAPFALVPAAYVMLLRPRQDADLTAPGAAGTEVLLQLRRNTGFMDGHWAAGIAGHVEPGESVTAAAVREGAEELGVVVDPVDLAPLTAMHRSNAVGGPPLEQRVDFFFTLTRWRGRPAIQEPHKCGGLEWFALDALPAPIPPHERTALRLLTAALDGERPAPAITSFGFAEH</sequence>
<dbReference type="PANTHER" id="PTHR43046">
    <property type="entry name" value="GDP-MANNOSE MANNOSYL HYDROLASE"/>
    <property type="match status" value="1"/>
</dbReference>
<dbReference type="PROSITE" id="PS51462">
    <property type="entry name" value="NUDIX"/>
    <property type="match status" value="1"/>
</dbReference>
<dbReference type="InterPro" id="IPR000086">
    <property type="entry name" value="NUDIX_hydrolase_dom"/>
</dbReference>
<dbReference type="Gene3D" id="3.90.79.10">
    <property type="entry name" value="Nucleoside Triphosphate Pyrophosphohydrolase"/>
    <property type="match status" value="1"/>
</dbReference>
<dbReference type="EMBL" id="MTPX02000082">
    <property type="protein sequence ID" value="PHP51738.1"/>
    <property type="molecule type" value="Genomic_DNA"/>
</dbReference>
<evidence type="ECO:0000313" key="5">
    <source>
        <dbReference type="Proteomes" id="UP000194577"/>
    </source>
</evidence>
<reference evidence="4 5" key="1">
    <citation type="submission" date="2017-10" db="EMBL/GenBank/DDBJ databases">
        <title>Draft genome sequence of cellulolytic Actinomyces sp CtC72 isolated from cattle rumen fluid.</title>
        <authorList>
            <person name="Joshi A.J."/>
            <person name="Vasudevan G."/>
            <person name="Lanjekar V.B."/>
            <person name="Hivarkar S."/>
            <person name="Engineer A."/>
            <person name="Pore S.D."/>
            <person name="Dhakephalkar P.K."/>
            <person name="Dagar S."/>
        </authorList>
    </citation>
    <scope>NUCLEOTIDE SEQUENCE [LARGE SCALE GENOMIC DNA]</scope>
    <source>
        <strain evidence="5">CtC72</strain>
    </source>
</reference>
<evidence type="ECO:0000313" key="4">
    <source>
        <dbReference type="EMBL" id="PHP51738.1"/>
    </source>
</evidence>
<comment type="cofactor">
    <cofactor evidence="1">
        <name>Mg(2+)</name>
        <dbReference type="ChEBI" id="CHEBI:18420"/>
    </cofactor>
</comment>
<dbReference type="PROSITE" id="PS00893">
    <property type="entry name" value="NUDIX_BOX"/>
    <property type="match status" value="1"/>
</dbReference>
<keyword evidence="2" id="KW-0378">Hydrolase</keyword>
<dbReference type="CDD" id="cd04683">
    <property type="entry name" value="NUDIX_Hydrolase"/>
    <property type="match status" value="1"/>
</dbReference>
<dbReference type="InterPro" id="IPR020084">
    <property type="entry name" value="NUDIX_hydrolase_CS"/>
</dbReference>
<evidence type="ECO:0000256" key="1">
    <source>
        <dbReference type="ARBA" id="ARBA00001946"/>
    </source>
</evidence>
<proteinExistence type="predicted"/>
<comment type="caution">
    <text evidence="4">The sequence shown here is derived from an EMBL/GenBank/DDBJ whole genome shotgun (WGS) entry which is preliminary data.</text>
</comment>
<dbReference type="Pfam" id="PF00293">
    <property type="entry name" value="NUDIX"/>
    <property type="match status" value="1"/>
</dbReference>
<accession>A0ABX4M988</accession>
<organism evidence="4 5">
    <name type="scientific">Actinomyces ruminis</name>
    <dbReference type="NCBI Taxonomy" id="1937003"/>
    <lineage>
        <taxon>Bacteria</taxon>
        <taxon>Bacillati</taxon>
        <taxon>Actinomycetota</taxon>
        <taxon>Actinomycetes</taxon>
        <taxon>Actinomycetales</taxon>
        <taxon>Actinomycetaceae</taxon>
        <taxon>Actinomyces</taxon>
    </lineage>
</organism>
<dbReference type="PANTHER" id="PTHR43046:SF16">
    <property type="entry name" value="ADP-RIBOSE PYROPHOSPHATASE YJHB-RELATED"/>
    <property type="match status" value="1"/>
</dbReference>